<feature type="coiled-coil region" evidence="1">
    <location>
        <begin position="240"/>
        <end position="274"/>
    </location>
</feature>
<evidence type="ECO:0000256" key="1">
    <source>
        <dbReference type="SAM" id="Coils"/>
    </source>
</evidence>
<evidence type="ECO:0000313" key="3">
    <source>
        <dbReference type="EMBL" id="KAK7516449.1"/>
    </source>
</evidence>
<proteinExistence type="predicted"/>
<gene>
    <name evidence="3" type="ORF">IWZ03DRAFT_360179</name>
</gene>
<evidence type="ECO:0000313" key="4">
    <source>
        <dbReference type="Proteomes" id="UP001363622"/>
    </source>
</evidence>
<dbReference type="EMBL" id="JBBPHU010000006">
    <property type="protein sequence ID" value="KAK7516449.1"/>
    <property type="molecule type" value="Genomic_DNA"/>
</dbReference>
<keyword evidence="4" id="KW-1185">Reference proteome</keyword>
<reference evidence="3 4" key="1">
    <citation type="submission" date="2024-04" db="EMBL/GenBank/DDBJ databases">
        <title>Phyllosticta paracitricarpa is synonymous to the EU quarantine fungus P. citricarpa based on phylogenomic analyses.</title>
        <authorList>
            <consortium name="Lawrence Berkeley National Laboratory"/>
            <person name="Van Ingen-Buijs V.A."/>
            <person name="Van Westerhoven A.C."/>
            <person name="Haridas S."/>
            <person name="Skiadas P."/>
            <person name="Martin F."/>
            <person name="Groenewald J.Z."/>
            <person name="Crous P.W."/>
            <person name="Seidl M.F."/>
        </authorList>
    </citation>
    <scope>NUCLEOTIDE SEQUENCE [LARGE SCALE GENOMIC DNA]</scope>
    <source>
        <strain evidence="3 4">CBS 123371</strain>
    </source>
</reference>
<protein>
    <submittedName>
        <fullName evidence="3">Uncharacterized protein</fullName>
    </submittedName>
</protein>
<comment type="caution">
    <text evidence="3">The sequence shown here is derived from an EMBL/GenBank/DDBJ whole genome shotgun (WGS) entry which is preliminary data.</text>
</comment>
<evidence type="ECO:0000256" key="2">
    <source>
        <dbReference type="SAM" id="MobiDB-lite"/>
    </source>
</evidence>
<keyword evidence="1" id="KW-0175">Coiled coil</keyword>
<name>A0ABR1KQ15_9PEZI</name>
<sequence length="344" mass="38712">MSRAKKPSQSTTNKDPHHEWKALHLTPKNGEPSNSPGDWKTYEGRFSNRHSEYWRDASNWPQCVLLNRPQIDKVLDRFALTDFPYRIPLHMVDRFIRNFDSEGYVVDSNLTAGCGWNDLPVDQYDLLFRPRKPSDDVDCGTNNSATADASASASRRSSPISTLTELTTDAGRDNDAAVQQLVDMARRADQFASSGDGVYGNSDRELGVMTTPESPSTKRASFVQQGQELRGEETRLRTEIEQQKTAVQQYISAKSELQNESENYQAKLRSYYLEKRAEEEAAKRKVLAVLLLGLNQIDRQIMEGDDEEQDGFLDSVKAALGPQEFGELLRMVKDLCDTGMASSN</sequence>
<accession>A0ABR1KQ15</accession>
<feature type="region of interest" description="Disordered" evidence="2">
    <location>
        <begin position="1"/>
        <end position="41"/>
    </location>
</feature>
<dbReference type="Proteomes" id="UP001363622">
    <property type="component" value="Unassembled WGS sequence"/>
</dbReference>
<feature type="compositionally biased region" description="Low complexity" evidence="2">
    <location>
        <begin position="141"/>
        <end position="158"/>
    </location>
</feature>
<organism evidence="3 4">
    <name type="scientific">Phyllosticta citriasiana</name>
    <dbReference type="NCBI Taxonomy" id="595635"/>
    <lineage>
        <taxon>Eukaryota</taxon>
        <taxon>Fungi</taxon>
        <taxon>Dikarya</taxon>
        <taxon>Ascomycota</taxon>
        <taxon>Pezizomycotina</taxon>
        <taxon>Dothideomycetes</taxon>
        <taxon>Dothideomycetes incertae sedis</taxon>
        <taxon>Botryosphaeriales</taxon>
        <taxon>Phyllostictaceae</taxon>
        <taxon>Phyllosticta</taxon>
    </lineage>
</organism>
<feature type="region of interest" description="Disordered" evidence="2">
    <location>
        <begin position="133"/>
        <end position="160"/>
    </location>
</feature>